<gene>
    <name evidence="2" type="ORF">D0Y65_041657</name>
</gene>
<dbReference type="GO" id="GO:0004553">
    <property type="term" value="F:hydrolase activity, hydrolyzing O-glycosyl compounds"/>
    <property type="evidence" value="ECO:0007669"/>
    <property type="project" value="InterPro"/>
</dbReference>
<dbReference type="Pfam" id="PF00722">
    <property type="entry name" value="Glyco_hydro_16"/>
    <property type="match status" value="1"/>
</dbReference>
<dbReference type="Pfam" id="PF22936">
    <property type="entry name" value="Pol_BBD"/>
    <property type="match status" value="1"/>
</dbReference>
<dbReference type="Pfam" id="PF13976">
    <property type="entry name" value="gag_pre-integrs"/>
    <property type="match status" value="1"/>
</dbReference>
<dbReference type="Pfam" id="PF14223">
    <property type="entry name" value="Retrotran_gag_2"/>
    <property type="match status" value="1"/>
</dbReference>
<name>A0A445GWR8_GLYSO</name>
<evidence type="ECO:0000259" key="1">
    <source>
        <dbReference type="PROSITE" id="PS51762"/>
    </source>
</evidence>
<dbReference type="InterPro" id="IPR054722">
    <property type="entry name" value="PolX-like_BBD"/>
</dbReference>
<keyword evidence="3" id="KW-1185">Reference proteome</keyword>
<reference evidence="2 3" key="1">
    <citation type="submission" date="2018-09" db="EMBL/GenBank/DDBJ databases">
        <title>A high-quality reference genome of wild soybean provides a powerful tool to mine soybean genomes.</title>
        <authorList>
            <person name="Xie M."/>
            <person name="Chung C.Y.L."/>
            <person name="Li M.-W."/>
            <person name="Wong F.-L."/>
            <person name="Chan T.-F."/>
            <person name="Lam H.-M."/>
        </authorList>
    </citation>
    <scope>NUCLEOTIDE SEQUENCE [LARGE SCALE GENOMIC DNA]</scope>
    <source>
        <strain evidence="3">cv. W05</strain>
        <tissue evidence="2">Hypocotyl of etiolated seedlings</tissue>
    </source>
</reference>
<feature type="domain" description="GH16" evidence="1">
    <location>
        <begin position="196"/>
        <end position="406"/>
    </location>
</feature>
<evidence type="ECO:0000313" key="3">
    <source>
        <dbReference type="Proteomes" id="UP000289340"/>
    </source>
</evidence>
<sequence>MAVADTSRDAWVALACAFSNQSQSRIMSIRERLSSITKGTSSVSIHLLSIRNIADELALIGHPIDDLEMVIHTLNSLGPTFREFTASIRTRDSPIAFNELYDKLVDFEMYLQCEECLSTPIPVTTNVVQRYQHGQGASHHITNDLTNLTLKDDYHGNDNLQVANGYQLPITHIGSTTIPTNGSSLRLSDILYVPNVTQNLISVSQLCQTNKVSIEFFPWHFEVKDLRTRELLLQGLNEDNVYRFNPTAPSPYASCICSNSSIKLWHQRLGHPASPTLLHALKSNHISFSGYAEDDIGAQFEYDYTRRGSNHTSRRFRRVQAKHGVMNSINDYAESLFQMCSENGAGPKRDELNFEFLGNKTGEPYLTETNVYKNGTGGREMRHMLWFDPIEDYHTYSILWNNHQVV</sequence>
<dbReference type="InterPro" id="IPR013320">
    <property type="entry name" value="ConA-like_dom_sf"/>
</dbReference>
<dbReference type="EMBL" id="QZWG01000015">
    <property type="protein sequence ID" value="RZB65689.1"/>
    <property type="molecule type" value="Genomic_DNA"/>
</dbReference>
<proteinExistence type="predicted"/>
<dbReference type="Proteomes" id="UP000289340">
    <property type="component" value="Chromosome 15"/>
</dbReference>
<evidence type="ECO:0000313" key="2">
    <source>
        <dbReference type="EMBL" id="RZB65689.1"/>
    </source>
</evidence>
<dbReference type="AlphaFoldDB" id="A0A445GWR8"/>
<dbReference type="PANTHER" id="PTHR47481">
    <property type="match status" value="1"/>
</dbReference>
<comment type="caution">
    <text evidence="2">The sequence shown here is derived from an EMBL/GenBank/DDBJ whole genome shotgun (WGS) entry which is preliminary data.</text>
</comment>
<dbReference type="InterPro" id="IPR025724">
    <property type="entry name" value="GAG-pre-integrase_dom"/>
</dbReference>
<dbReference type="PANTHER" id="PTHR47481:SF9">
    <property type="entry name" value="RETROTRANSPOSON GAG DOMAIN-CONTAINING PROTEIN"/>
    <property type="match status" value="1"/>
</dbReference>
<accession>A0A445GWR8</accession>
<organism evidence="2 3">
    <name type="scientific">Glycine soja</name>
    <name type="common">Wild soybean</name>
    <dbReference type="NCBI Taxonomy" id="3848"/>
    <lineage>
        <taxon>Eukaryota</taxon>
        <taxon>Viridiplantae</taxon>
        <taxon>Streptophyta</taxon>
        <taxon>Embryophyta</taxon>
        <taxon>Tracheophyta</taxon>
        <taxon>Spermatophyta</taxon>
        <taxon>Magnoliopsida</taxon>
        <taxon>eudicotyledons</taxon>
        <taxon>Gunneridae</taxon>
        <taxon>Pentapetalae</taxon>
        <taxon>rosids</taxon>
        <taxon>fabids</taxon>
        <taxon>Fabales</taxon>
        <taxon>Fabaceae</taxon>
        <taxon>Papilionoideae</taxon>
        <taxon>50 kb inversion clade</taxon>
        <taxon>NPAAA clade</taxon>
        <taxon>indigoferoid/millettioid clade</taxon>
        <taxon>Phaseoleae</taxon>
        <taxon>Glycine</taxon>
        <taxon>Glycine subgen. Soja</taxon>
    </lineage>
</organism>
<dbReference type="Gene3D" id="2.60.120.200">
    <property type="match status" value="1"/>
</dbReference>
<dbReference type="GO" id="GO:0005975">
    <property type="term" value="P:carbohydrate metabolic process"/>
    <property type="evidence" value="ECO:0007669"/>
    <property type="project" value="InterPro"/>
</dbReference>
<dbReference type="InterPro" id="IPR000757">
    <property type="entry name" value="Beta-glucanase-like"/>
</dbReference>
<protein>
    <submittedName>
        <fullName evidence="2">Retrovirus-related Pol polyprotein from transposon RE2</fullName>
    </submittedName>
</protein>
<dbReference type="SUPFAM" id="SSF49899">
    <property type="entry name" value="Concanavalin A-like lectins/glucanases"/>
    <property type="match status" value="1"/>
</dbReference>
<dbReference type="PROSITE" id="PS51762">
    <property type="entry name" value="GH16_2"/>
    <property type="match status" value="1"/>
</dbReference>